<accession>A0AAW2XND6</accession>
<proteinExistence type="predicted"/>
<reference evidence="2" key="1">
    <citation type="submission" date="2020-06" db="EMBL/GenBank/DDBJ databases">
        <authorList>
            <person name="Li T."/>
            <person name="Hu X."/>
            <person name="Zhang T."/>
            <person name="Song X."/>
            <person name="Zhang H."/>
            <person name="Dai N."/>
            <person name="Sheng W."/>
            <person name="Hou X."/>
            <person name="Wei L."/>
        </authorList>
    </citation>
    <scope>NUCLEOTIDE SEQUENCE</scope>
    <source>
        <strain evidence="2">KEN1</strain>
        <tissue evidence="2">Leaf</tissue>
    </source>
</reference>
<organism evidence="2">
    <name type="scientific">Sesamum latifolium</name>
    <dbReference type="NCBI Taxonomy" id="2727402"/>
    <lineage>
        <taxon>Eukaryota</taxon>
        <taxon>Viridiplantae</taxon>
        <taxon>Streptophyta</taxon>
        <taxon>Embryophyta</taxon>
        <taxon>Tracheophyta</taxon>
        <taxon>Spermatophyta</taxon>
        <taxon>Magnoliopsida</taxon>
        <taxon>eudicotyledons</taxon>
        <taxon>Gunneridae</taxon>
        <taxon>Pentapetalae</taxon>
        <taxon>asterids</taxon>
        <taxon>lamiids</taxon>
        <taxon>Lamiales</taxon>
        <taxon>Pedaliaceae</taxon>
        <taxon>Sesamum</taxon>
    </lineage>
</organism>
<evidence type="ECO:0000259" key="1">
    <source>
        <dbReference type="Pfam" id="PF13963"/>
    </source>
</evidence>
<feature type="domain" description="Transposase-associated" evidence="1">
    <location>
        <begin position="12"/>
        <end position="78"/>
    </location>
</feature>
<reference evidence="2" key="2">
    <citation type="journal article" date="2024" name="Plant">
        <title>Genomic evolution and insights into agronomic trait innovations of Sesamum species.</title>
        <authorList>
            <person name="Miao H."/>
            <person name="Wang L."/>
            <person name="Qu L."/>
            <person name="Liu H."/>
            <person name="Sun Y."/>
            <person name="Le M."/>
            <person name="Wang Q."/>
            <person name="Wei S."/>
            <person name="Zheng Y."/>
            <person name="Lin W."/>
            <person name="Duan Y."/>
            <person name="Cao H."/>
            <person name="Xiong S."/>
            <person name="Wang X."/>
            <person name="Wei L."/>
            <person name="Li C."/>
            <person name="Ma Q."/>
            <person name="Ju M."/>
            <person name="Zhao R."/>
            <person name="Li G."/>
            <person name="Mu C."/>
            <person name="Tian Q."/>
            <person name="Mei H."/>
            <person name="Zhang T."/>
            <person name="Gao T."/>
            <person name="Zhang H."/>
        </authorList>
    </citation>
    <scope>NUCLEOTIDE SEQUENCE</scope>
    <source>
        <strain evidence="2">KEN1</strain>
    </source>
</reference>
<comment type="caution">
    <text evidence="2">The sequence shown here is derived from an EMBL/GenBank/DDBJ whole genome shotgun (WGS) entry which is preliminary data.</text>
</comment>
<evidence type="ECO:0000313" key="2">
    <source>
        <dbReference type="EMBL" id="KAL0455572.1"/>
    </source>
</evidence>
<gene>
    <name evidence="2" type="ORF">Slati_0896400</name>
</gene>
<name>A0AAW2XND6_9LAMI</name>
<dbReference type="EMBL" id="JACGWN010000003">
    <property type="protein sequence ID" value="KAL0455572.1"/>
    <property type="molecule type" value="Genomic_DNA"/>
</dbReference>
<dbReference type="Pfam" id="PF13963">
    <property type="entry name" value="Transpos_assoc"/>
    <property type="match status" value="1"/>
</dbReference>
<sequence>MYEKNQKRNIAVWQEFEDGVRDFINWTKNQHAHMNHDKISCPCRKCKNRKFKTMDEVMYGICMKGFVDGYYNWTAHGEAQVLENYDDQLAPVWPETPIAPDMTMQWGDYEKINWGQMIVYDTTRP</sequence>
<dbReference type="AlphaFoldDB" id="A0AAW2XND6"/>
<dbReference type="InterPro" id="IPR029480">
    <property type="entry name" value="Transpos_assoc"/>
</dbReference>
<protein>
    <recommendedName>
        <fullName evidence="1">Transposase-associated domain-containing protein</fullName>
    </recommendedName>
</protein>